<name>A0A0C9VF15_SPHS4</name>
<sequence>QPMIFPPDHPQFPLKPKGMQQVLMERGLYRSGLKMQCKKKKDGSGGRCQPNSTDCCARHILDLQPDFHEQKSLVQEVIEEAGHLCIFLPKFHCELNFVEFFWGAVKRYLHEHSDGSFAMLKENMGKALSSMPLATIRKWEH</sequence>
<protein>
    <recommendedName>
        <fullName evidence="3">Tc1-like transposase DDE domain-containing protein</fullName>
    </recommendedName>
</protein>
<dbReference type="Gene3D" id="3.30.420.10">
    <property type="entry name" value="Ribonuclease H-like superfamily/Ribonuclease H"/>
    <property type="match status" value="1"/>
</dbReference>
<dbReference type="GO" id="GO:0003676">
    <property type="term" value="F:nucleic acid binding"/>
    <property type="evidence" value="ECO:0007669"/>
    <property type="project" value="InterPro"/>
</dbReference>
<organism evidence="1 2">
    <name type="scientific">Sphaerobolus stellatus (strain SS14)</name>
    <dbReference type="NCBI Taxonomy" id="990650"/>
    <lineage>
        <taxon>Eukaryota</taxon>
        <taxon>Fungi</taxon>
        <taxon>Dikarya</taxon>
        <taxon>Basidiomycota</taxon>
        <taxon>Agaricomycotina</taxon>
        <taxon>Agaricomycetes</taxon>
        <taxon>Phallomycetidae</taxon>
        <taxon>Geastrales</taxon>
        <taxon>Sphaerobolaceae</taxon>
        <taxon>Sphaerobolus</taxon>
    </lineage>
</organism>
<dbReference type="InterPro" id="IPR036397">
    <property type="entry name" value="RNaseH_sf"/>
</dbReference>
<dbReference type="HOGENOM" id="CLU_005726_9_1_1"/>
<evidence type="ECO:0000313" key="1">
    <source>
        <dbReference type="EMBL" id="KIJ39957.1"/>
    </source>
</evidence>
<proteinExistence type="predicted"/>
<feature type="non-terminal residue" evidence="1">
    <location>
        <position position="1"/>
    </location>
</feature>
<dbReference type="OrthoDB" id="3218065at2759"/>
<dbReference type="PANTHER" id="PTHR35871">
    <property type="entry name" value="EXPRESSED PROTEIN"/>
    <property type="match status" value="1"/>
</dbReference>
<reference evidence="1 2" key="1">
    <citation type="submission" date="2014-06" db="EMBL/GenBank/DDBJ databases">
        <title>Evolutionary Origins and Diversification of the Mycorrhizal Mutualists.</title>
        <authorList>
            <consortium name="DOE Joint Genome Institute"/>
            <consortium name="Mycorrhizal Genomics Consortium"/>
            <person name="Kohler A."/>
            <person name="Kuo A."/>
            <person name="Nagy L.G."/>
            <person name="Floudas D."/>
            <person name="Copeland A."/>
            <person name="Barry K.W."/>
            <person name="Cichocki N."/>
            <person name="Veneault-Fourrey C."/>
            <person name="LaButti K."/>
            <person name="Lindquist E.A."/>
            <person name="Lipzen A."/>
            <person name="Lundell T."/>
            <person name="Morin E."/>
            <person name="Murat C."/>
            <person name="Riley R."/>
            <person name="Ohm R."/>
            <person name="Sun H."/>
            <person name="Tunlid A."/>
            <person name="Henrissat B."/>
            <person name="Grigoriev I.V."/>
            <person name="Hibbett D.S."/>
            <person name="Martin F."/>
        </authorList>
    </citation>
    <scope>NUCLEOTIDE SEQUENCE [LARGE SCALE GENOMIC DNA]</scope>
    <source>
        <strain evidence="1 2">SS14</strain>
    </source>
</reference>
<keyword evidence="2" id="KW-1185">Reference proteome</keyword>
<dbReference type="EMBL" id="KN837148">
    <property type="protein sequence ID" value="KIJ39957.1"/>
    <property type="molecule type" value="Genomic_DNA"/>
</dbReference>
<dbReference type="AlphaFoldDB" id="A0A0C9VF15"/>
<dbReference type="PANTHER" id="PTHR35871:SF1">
    <property type="entry name" value="CXC1-LIKE CYSTEINE CLUSTER ASSOCIATED WITH KDZ TRANSPOSASES DOMAIN-CONTAINING PROTEIN"/>
    <property type="match status" value="1"/>
</dbReference>
<dbReference type="Proteomes" id="UP000054279">
    <property type="component" value="Unassembled WGS sequence"/>
</dbReference>
<accession>A0A0C9VF15</accession>
<evidence type="ECO:0000313" key="2">
    <source>
        <dbReference type="Proteomes" id="UP000054279"/>
    </source>
</evidence>
<gene>
    <name evidence="1" type="ORF">M422DRAFT_174478</name>
</gene>
<evidence type="ECO:0008006" key="3">
    <source>
        <dbReference type="Google" id="ProtNLM"/>
    </source>
</evidence>